<keyword evidence="4" id="KW-1185">Reference proteome</keyword>
<dbReference type="Proteomes" id="UP000609323">
    <property type="component" value="Unassembled WGS sequence"/>
</dbReference>
<evidence type="ECO:0000313" key="3">
    <source>
        <dbReference type="EMBL" id="GGA27526.1"/>
    </source>
</evidence>
<evidence type="ECO:0000313" key="4">
    <source>
        <dbReference type="Proteomes" id="UP000609323"/>
    </source>
</evidence>
<dbReference type="SUPFAM" id="SSF51261">
    <property type="entry name" value="Duplicated hybrid motif"/>
    <property type="match status" value="1"/>
</dbReference>
<gene>
    <name evidence="3" type="ORF">GCM10010917_10540</name>
</gene>
<sequence>MRAARTSRGLTLLVLRESQSPVRQLYVPKPILVIVPFAAILSISSLIISLQLRSADRIAGLQHELASKQLELTSKQLAMEAVVSDKEEALRRLRSQVVSLSQQSQSVQGRLQTVSALQKQLEQFLGSQPSSSTAGDSSSAAADIKPSTLQWNSGNAVGGEFIAAHQIGTEALIQETEDDFQAINQLIDQMQKQVPYQLDKAQARLEALSSTPSLWPTSSHTVTSSFGYRTDPFTGKSAFHAGIDIAGSTGDPVYAAAAGTVLSVQRDGSRGNYIVIRHINGLETWYMHLSSAVVQQGDSVIKGQTIGKLGNTGRSTGPHLHFQVMKKNDPVNPLPYIQ</sequence>
<keyword evidence="1" id="KW-0812">Transmembrane</keyword>
<dbReference type="Gene3D" id="2.70.70.10">
    <property type="entry name" value="Glucose Permease (Domain IIA)"/>
    <property type="match status" value="1"/>
</dbReference>
<dbReference type="InterPro" id="IPR050570">
    <property type="entry name" value="Cell_wall_metabolism_enzyme"/>
</dbReference>
<dbReference type="CDD" id="cd12797">
    <property type="entry name" value="M23_peptidase"/>
    <property type="match status" value="1"/>
</dbReference>
<evidence type="ECO:0000256" key="1">
    <source>
        <dbReference type="SAM" id="Phobius"/>
    </source>
</evidence>
<proteinExistence type="predicted"/>
<name>A0ABQ1FS77_9BACL</name>
<protein>
    <recommendedName>
        <fullName evidence="2">M23ase beta-sheet core domain-containing protein</fullName>
    </recommendedName>
</protein>
<keyword evidence="1" id="KW-0472">Membrane</keyword>
<feature type="transmembrane region" description="Helical" evidence="1">
    <location>
        <begin position="31"/>
        <end position="52"/>
    </location>
</feature>
<dbReference type="PANTHER" id="PTHR21666:SF270">
    <property type="entry name" value="MUREIN HYDROLASE ACTIVATOR ENVC"/>
    <property type="match status" value="1"/>
</dbReference>
<organism evidence="3 4">
    <name type="scientific">Paenibacillus physcomitrellae</name>
    <dbReference type="NCBI Taxonomy" id="1619311"/>
    <lineage>
        <taxon>Bacteria</taxon>
        <taxon>Bacillati</taxon>
        <taxon>Bacillota</taxon>
        <taxon>Bacilli</taxon>
        <taxon>Bacillales</taxon>
        <taxon>Paenibacillaceae</taxon>
        <taxon>Paenibacillus</taxon>
    </lineage>
</organism>
<dbReference type="Pfam" id="PF01551">
    <property type="entry name" value="Peptidase_M23"/>
    <property type="match status" value="1"/>
</dbReference>
<evidence type="ECO:0000259" key="2">
    <source>
        <dbReference type="Pfam" id="PF01551"/>
    </source>
</evidence>
<dbReference type="RefSeq" id="WP_094095523.1">
    <property type="nucleotide sequence ID" value="NZ_BMHF01000002.1"/>
</dbReference>
<keyword evidence="1" id="KW-1133">Transmembrane helix</keyword>
<dbReference type="PANTHER" id="PTHR21666">
    <property type="entry name" value="PEPTIDASE-RELATED"/>
    <property type="match status" value="1"/>
</dbReference>
<dbReference type="InterPro" id="IPR011055">
    <property type="entry name" value="Dup_hybrid_motif"/>
</dbReference>
<comment type="caution">
    <text evidence="3">The sequence shown here is derived from an EMBL/GenBank/DDBJ whole genome shotgun (WGS) entry which is preliminary data.</text>
</comment>
<dbReference type="InterPro" id="IPR016047">
    <property type="entry name" value="M23ase_b-sheet_dom"/>
</dbReference>
<accession>A0ABQ1FS77</accession>
<dbReference type="EMBL" id="BMHF01000002">
    <property type="protein sequence ID" value="GGA27526.1"/>
    <property type="molecule type" value="Genomic_DNA"/>
</dbReference>
<feature type="domain" description="M23ase beta-sheet core" evidence="2">
    <location>
        <begin position="239"/>
        <end position="333"/>
    </location>
</feature>
<reference evidence="4" key="1">
    <citation type="journal article" date="2019" name="Int. J. Syst. Evol. Microbiol.">
        <title>The Global Catalogue of Microorganisms (GCM) 10K type strain sequencing project: providing services to taxonomists for standard genome sequencing and annotation.</title>
        <authorList>
            <consortium name="The Broad Institute Genomics Platform"/>
            <consortium name="The Broad Institute Genome Sequencing Center for Infectious Disease"/>
            <person name="Wu L."/>
            <person name="Ma J."/>
        </authorList>
    </citation>
    <scope>NUCLEOTIDE SEQUENCE [LARGE SCALE GENOMIC DNA]</scope>
    <source>
        <strain evidence="4">CGMCC 1.15044</strain>
    </source>
</reference>